<evidence type="ECO:0000313" key="3">
    <source>
        <dbReference type="Proteomes" id="UP000308760"/>
    </source>
</evidence>
<gene>
    <name evidence="2" type="ORF">FAB82_22735</name>
</gene>
<sequence>MPAFDKHLKHLGLGLVTIAGLFAIVGLSAASVTLRALLETGQVDAIGLVFMLLAVIFGLAGLGGLIFAGRFLAQAAQAVSSLGPLSNLLDQIPDMEHPGHDHHH</sequence>
<keyword evidence="1" id="KW-0472">Membrane</keyword>
<dbReference type="EMBL" id="STGY01000073">
    <property type="protein sequence ID" value="THV35695.1"/>
    <property type="molecule type" value="Genomic_DNA"/>
</dbReference>
<dbReference type="Proteomes" id="UP000308760">
    <property type="component" value="Unassembled WGS sequence"/>
</dbReference>
<accession>A0A4S8PZU1</accession>
<name>A0A4S8PZU1_9ACTN</name>
<evidence type="ECO:0000313" key="2">
    <source>
        <dbReference type="EMBL" id="THV35695.1"/>
    </source>
</evidence>
<organism evidence="2 3">
    <name type="scientific">Glycomyces buryatensis</name>
    <dbReference type="NCBI Taxonomy" id="2570927"/>
    <lineage>
        <taxon>Bacteria</taxon>
        <taxon>Bacillati</taxon>
        <taxon>Actinomycetota</taxon>
        <taxon>Actinomycetes</taxon>
        <taxon>Glycomycetales</taxon>
        <taxon>Glycomycetaceae</taxon>
        <taxon>Glycomyces</taxon>
    </lineage>
</organism>
<keyword evidence="1" id="KW-1133">Transmembrane helix</keyword>
<protein>
    <submittedName>
        <fullName evidence="2">Uncharacterized protein</fullName>
    </submittedName>
</protein>
<proteinExistence type="predicted"/>
<dbReference type="RefSeq" id="WP_136536852.1">
    <property type="nucleotide sequence ID" value="NZ_STGY01000073.1"/>
</dbReference>
<comment type="caution">
    <text evidence="2">The sequence shown here is derived from an EMBL/GenBank/DDBJ whole genome shotgun (WGS) entry which is preliminary data.</text>
</comment>
<keyword evidence="1" id="KW-0812">Transmembrane</keyword>
<reference evidence="3" key="1">
    <citation type="submission" date="2019-04" db="EMBL/GenBank/DDBJ databases">
        <title>Nocardioides xinjiangensis sp. nov.</title>
        <authorList>
            <person name="Liu S."/>
        </authorList>
    </citation>
    <scope>NUCLEOTIDE SEQUENCE [LARGE SCALE GENOMIC DNA]</scope>
    <source>
        <strain evidence="3">18</strain>
    </source>
</reference>
<reference evidence="2 3" key="2">
    <citation type="submission" date="2019-05" db="EMBL/GenBank/DDBJ databases">
        <title>Glycomyces buryatensis sp. nov.</title>
        <authorList>
            <person name="Nikitina E."/>
        </authorList>
    </citation>
    <scope>NUCLEOTIDE SEQUENCE [LARGE SCALE GENOMIC DNA]</scope>
    <source>
        <strain evidence="2 3">18</strain>
    </source>
</reference>
<keyword evidence="3" id="KW-1185">Reference proteome</keyword>
<feature type="transmembrane region" description="Helical" evidence="1">
    <location>
        <begin position="12"/>
        <end position="34"/>
    </location>
</feature>
<feature type="transmembrane region" description="Helical" evidence="1">
    <location>
        <begin position="46"/>
        <end position="68"/>
    </location>
</feature>
<dbReference type="AlphaFoldDB" id="A0A4S8PZU1"/>
<evidence type="ECO:0000256" key="1">
    <source>
        <dbReference type="SAM" id="Phobius"/>
    </source>
</evidence>